<evidence type="ECO:0000313" key="14">
    <source>
        <dbReference type="Proteomes" id="UP000694556"/>
    </source>
</evidence>
<keyword evidence="2 10" id="KW-0813">Transport</keyword>
<dbReference type="PROSITE" id="PS01033">
    <property type="entry name" value="GLOBIN"/>
    <property type="match status" value="1"/>
</dbReference>
<dbReference type="Ensembl" id="ENSCMMT00000029232.1">
    <property type="protein sequence ID" value="ENSCMMP00000026762.1"/>
    <property type="gene ID" value="ENSCMMG00000016445.1"/>
</dbReference>
<dbReference type="PRINTS" id="PR00612">
    <property type="entry name" value="ALPHAHAEM"/>
</dbReference>
<evidence type="ECO:0000256" key="7">
    <source>
        <dbReference type="ARBA" id="ARBA00041165"/>
    </source>
</evidence>
<dbReference type="InterPro" id="IPR002338">
    <property type="entry name" value="Hemoglobin_a-typ"/>
</dbReference>
<evidence type="ECO:0000256" key="10">
    <source>
        <dbReference type="RuleBase" id="RU000356"/>
    </source>
</evidence>
<evidence type="ECO:0000256" key="4">
    <source>
        <dbReference type="ARBA" id="ARBA00022621"/>
    </source>
</evidence>
<feature type="compositionally biased region" description="Gly residues" evidence="11">
    <location>
        <begin position="44"/>
        <end position="55"/>
    </location>
</feature>
<keyword evidence="14" id="KW-1185">Reference proteome</keyword>
<keyword evidence="4 10" id="KW-0561">Oxygen transport</keyword>
<dbReference type="InterPro" id="IPR000971">
    <property type="entry name" value="Globin"/>
</dbReference>
<dbReference type="GO" id="GO:0005344">
    <property type="term" value="F:oxygen carrier activity"/>
    <property type="evidence" value="ECO:0007669"/>
    <property type="project" value="UniProtKB-KW"/>
</dbReference>
<evidence type="ECO:0000313" key="13">
    <source>
        <dbReference type="Ensembl" id="ENSCMMP00000026762.1"/>
    </source>
</evidence>
<reference evidence="13" key="2">
    <citation type="submission" date="2025-08" db="UniProtKB">
        <authorList>
            <consortium name="Ensembl"/>
        </authorList>
    </citation>
    <scope>IDENTIFICATION</scope>
</reference>
<keyword evidence="6" id="KW-0408">Iron</keyword>
<accession>A0A8C3GQM9</accession>
<dbReference type="InterPro" id="IPR009050">
    <property type="entry name" value="Globin-like_sf"/>
</dbReference>
<dbReference type="InterPro" id="IPR012292">
    <property type="entry name" value="Globin/Proto"/>
</dbReference>
<reference evidence="13" key="3">
    <citation type="submission" date="2025-09" db="UniProtKB">
        <authorList>
            <consortium name="Ensembl"/>
        </authorList>
    </citation>
    <scope>IDENTIFICATION</scope>
</reference>
<dbReference type="GO" id="GO:0020037">
    <property type="term" value="F:heme binding"/>
    <property type="evidence" value="ECO:0007669"/>
    <property type="project" value="InterPro"/>
</dbReference>
<evidence type="ECO:0000259" key="12">
    <source>
        <dbReference type="PROSITE" id="PS01033"/>
    </source>
</evidence>
<dbReference type="Proteomes" id="UP000694556">
    <property type="component" value="Chromosome 15"/>
</dbReference>
<dbReference type="GO" id="GO:0005506">
    <property type="term" value="F:iron ion binding"/>
    <property type="evidence" value="ECO:0007669"/>
    <property type="project" value="InterPro"/>
</dbReference>
<name>A0A8C3GQM9_CAIMO</name>
<dbReference type="GO" id="GO:0031838">
    <property type="term" value="C:haptoglobin-hemoglobin complex"/>
    <property type="evidence" value="ECO:0007669"/>
    <property type="project" value="TreeGrafter"/>
</dbReference>
<proteinExistence type="inferred from homology"/>
<sequence>MPGSPPPGGAGAAGGAGRRPRLAEVQPRRGGRGRAAPGPARGYKAGGTSGGTRAGGCQRGAATMVLSAADKTNVKGVFSKIGGHAEEYGAETLERMFIAYPQTKTYFPHFDLQHGSAQIKAHGKKVAAALVEAVNHIDDIAGALSKLSDLHAQKLPPPGPVPTLLTLTPTPGRGAGRGRGCACSPPTPHPLPRCRRQGADPHEAAGGALGLRLQ</sequence>
<evidence type="ECO:0000256" key="2">
    <source>
        <dbReference type="ARBA" id="ARBA00022448"/>
    </source>
</evidence>
<dbReference type="GO" id="GO:0042744">
    <property type="term" value="P:hydrogen peroxide catabolic process"/>
    <property type="evidence" value="ECO:0007669"/>
    <property type="project" value="TreeGrafter"/>
</dbReference>
<keyword evidence="5" id="KW-0479">Metal-binding</keyword>
<protein>
    <recommendedName>
        <fullName evidence="7">Hemoglobin subunit alpha-A</fullName>
    </recommendedName>
    <alternativeName>
        <fullName evidence="8">Alpha-A-globin</fullName>
    </alternativeName>
    <alternativeName>
        <fullName evidence="9">Hemoglobin alpha-A chain</fullName>
    </alternativeName>
</protein>
<dbReference type="GO" id="GO:0031720">
    <property type="term" value="F:haptoglobin binding"/>
    <property type="evidence" value="ECO:0007669"/>
    <property type="project" value="TreeGrafter"/>
</dbReference>
<organism evidence="13 14">
    <name type="scientific">Cairina moschata</name>
    <name type="common">Muscovy duck</name>
    <dbReference type="NCBI Taxonomy" id="8855"/>
    <lineage>
        <taxon>Eukaryota</taxon>
        <taxon>Metazoa</taxon>
        <taxon>Chordata</taxon>
        <taxon>Craniata</taxon>
        <taxon>Vertebrata</taxon>
        <taxon>Euteleostomi</taxon>
        <taxon>Archelosauria</taxon>
        <taxon>Archosauria</taxon>
        <taxon>Dinosauria</taxon>
        <taxon>Saurischia</taxon>
        <taxon>Theropoda</taxon>
        <taxon>Coelurosauria</taxon>
        <taxon>Aves</taxon>
        <taxon>Neognathae</taxon>
        <taxon>Galloanserae</taxon>
        <taxon>Anseriformes</taxon>
        <taxon>Anatidae</taxon>
        <taxon>Anatinae</taxon>
        <taxon>Cairina</taxon>
    </lineage>
</organism>
<dbReference type="InterPro" id="IPR002339">
    <property type="entry name" value="Hemoglobin_pi"/>
</dbReference>
<dbReference type="PANTHER" id="PTHR11442">
    <property type="entry name" value="HEMOGLOBIN FAMILY MEMBER"/>
    <property type="match status" value="1"/>
</dbReference>
<feature type="domain" description="Globin" evidence="12">
    <location>
        <begin position="65"/>
        <end position="214"/>
    </location>
</feature>
<evidence type="ECO:0000256" key="1">
    <source>
        <dbReference type="ARBA" id="ARBA00008705"/>
    </source>
</evidence>
<dbReference type="GO" id="GO:0072562">
    <property type="term" value="C:blood microparticle"/>
    <property type="evidence" value="ECO:0007669"/>
    <property type="project" value="TreeGrafter"/>
</dbReference>
<dbReference type="GO" id="GO:0005833">
    <property type="term" value="C:hemoglobin complex"/>
    <property type="evidence" value="ECO:0007669"/>
    <property type="project" value="InterPro"/>
</dbReference>
<dbReference type="PANTHER" id="PTHR11442:SF48">
    <property type="entry name" value="HEMOGLOBIN SUBUNIT ALPHA"/>
    <property type="match status" value="1"/>
</dbReference>
<evidence type="ECO:0000256" key="6">
    <source>
        <dbReference type="ARBA" id="ARBA00023004"/>
    </source>
</evidence>
<evidence type="ECO:0000256" key="9">
    <source>
        <dbReference type="ARBA" id="ARBA00042652"/>
    </source>
</evidence>
<feature type="region of interest" description="Disordered" evidence="11">
    <location>
        <begin position="1"/>
        <end position="55"/>
    </location>
</feature>
<dbReference type="PRINTS" id="PR00815">
    <property type="entry name" value="PIHAEM"/>
</dbReference>
<evidence type="ECO:0000256" key="5">
    <source>
        <dbReference type="ARBA" id="ARBA00022723"/>
    </source>
</evidence>
<feature type="region of interest" description="Disordered" evidence="11">
    <location>
        <begin position="192"/>
        <end position="214"/>
    </location>
</feature>
<evidence type="ECO:0000256" key="3">
    <source>
        <dbReference type="ARBA" id="ARBA00022617"/>
    </source>
</evidence>
<evidence type="ECO:0000256" key="8">
    <source>
        <dbReference type="ARBA" id="ARBA00042338"/>
    </source>
</evidence>
<dbReference type="GO" id="GO:0004601">
    <property type="term" value="F:peroxidase activity"/>
    <property type="evidence" value="ECO:0007669"/>
    <property type="project" value="TreeGrafter"/>
</dbReference>
<dbReference type="SUPFAM" id="SSF46458">
    <property type="entry name" value="Globin-like"/>
    <property type="match status" value="1"/>
</dbReference>
<evidence type="ECO:0000256" key="11">
    <source>
        <dbReference type="SAM" id="MobiDB-lite"/>
    </source>
</evidence>
<comment type="similarity">
    <text evidence="1 10">Belongs to the globin family.</text>
</comment>
<reference evidence="13" key="1">
    <citation type="submission" date="2018-09" db="EMBL/GenBank/DDBJ databases">
        <title>Common duck and Muscovy duck high density SNP chip.</title>
        <authorList>
            <person name="Vignal A."/>
            <person name="Thebault N."/>
            <person name="Warren W.C."/>
        </authorList>
    </citation>
    <scope>NUCLEOTIDE SEQUENCE [LARGE SCALE GENOMIC DNA]</scope>
</reference>
<dbReference type="GO" id="GO:0019825">
    <property type="term" value="F:oxygen binding"/>
    <property type="evidence" value="ECO:0007669"/>
    <property type="project" value="InterPro"/>
</dbReference>
<dbReference type="GO" id="GO:0043177">
    <property type="term" value="F:organic acid binding"/>
    <property type="evidence" value="ECO:0007669"/>
    <property type="project" value="TreeGrafter"/>
</dbReference>
<dbReference type="Gene3D" id="1.10.490.10">
    <property type="entry name" value="Globins"/>
    <property type="match status" value="1"/>
</dbReference>
<dbReference type="InterPro" id="IPR050056">
    <property type="entry name" value="Hemoglobin_oxygen_transport"/>
</dbReference>
<keyword evidence="3 10" id="KW-0349">Heme</keyword>
<dbReference type="Pfam" id="PF00042">
    <property type="entry name" value="Globin"/>
    <property type="match status" value="1"/>
</dbReference>
<dbReference type="AlphaFoldDB" id="A0A8C3GQM9"/>